<dbReference type="EMBL" id="JACKWZ010000226">
    <property type="protein sequence ID" value="KAF9411397.1"/>
    <property type="molecule type" value="Genomic_DNA"/>
</dbReference>
<proteinExistence type="predicted"/>
<dbReference type="PANTHER" id="PTHR33395:SF22">
    <property type="entry name" value="REVERSE TRANSCRIPTASE DOMAIN-CONTAINING PROTEIN"/>
    <property type="match status" value="1"/>
</dbReference>
<comment type="caution">
    <text evidence="1">The sequence shown here is derived from an EMBL/GenBank/DDBJ whole genome shotgun (WGS) entry which is preliminary data.</text>
</comment>
<reference evidence="1" key="1">
    <citation type="submission" date="2020-08" db="EMBL/GenBank/DDBJ databases">
        <title>Spodoptera exigua strain:BAW_Kor-Di-RS1 Genome sequencing and assembly.</title>
        <authorList>
            <person name="Kim J."/>
            <person name="Nam H.Y."/>
            <person name="Kwon M."/>
            <person name="Choi J.H."/>
            <person name="Cho S.R."/>
            <person name="Kim G.-H."/>
        </authorList>
    </citation>
    <scope>NUCLEOTIDE SEQUENCE</scope>
    <source>
        <strain evidence="1">BAW_Kor-Di-RS1</strain>
        <tissue evidence="1">Whole-body</tissue>
    </source>
</reference>
<keyword evidence="2" id="KW-1185">Reference proteome</keyword>
<dbReference type="AlphaFoldDB" id="A0A835G894"/>
<protein>
    <submittedName>
        <fullName evidence="1">Uncharacterized protein</fullName>
    </submittedName>
</protein>
<accession>A0A835G894</accession>
<organism evidence="1 2">
    <name type="scientific">Spodoptera exigua</name>
    <name type="common">Beet armyworm</name>
    <name type="synonym">Noctua fulgens</name>
    <dbReference type="NCBI Taxonomy" id="7107"/>
    <lineage>
        <taxon>Eukaryota</taxon>
        <taxon>Metazoa</taxon>
        <taxon>Ecdysozoa</taxon>
        <taxon>Arthropoda</taxon>
        <taxon>Hexapoda</taxon>
        <taxon>Insecta</taxon>
        <taxon>Pterygota</taxon>
        <taxon>Neoptera</taxon>
        <taxon>Endopterygota</taxon>
        <taxon>Lepidoptera</taxon>
        <taxon>Glossata</taxon>
        <taxon>Ditrysia</taxon>
        <taxon>Noctuoidea</taxon>
        <taxon>Noctuidae</taxon>
        <taxon>Amphipyrinae</taxon>
        <taxon>Spodoptera</taxon>
    </lineage>
</organism>
<dbReference type="Proteomes" id="UP000648187">
    <property type="component" value="Unassembled WGS sequence"/>
</dbReference>
<gene>
    <name evidence="1" type="ORF">HW555_009798</name>
</gene>
<evidence type="ECO:0000313" key="1">
    <source>
        <dbReference type="EMBL" id="KAF9411397.1"/>
    </source>
</evidence>
<sequence length="262" mass="30600">MMSFWKDLLLFYNRNVTIFFKSTSACASLAYPFFSNLSNLNDYLWSAIRGNYEAIVDELDQVKWDELLIRKPLNEAVTIFYSKLYELRDKYIPTKTIAHCSHPPWYNSALVKMLKEKYKYHRRYKTYRNISDYHSFSLLRNRVIELEKSCFNTYMANIESAITKNPKYFWSYIKSKNNTNTFPNVMRYGNETASTGEGISNLFAKYFRSTYQDPDPLTPVDSPDLSGDDGSTCISSVEISYSEVLRLLKSLDLSKADNIINK</sequence>
<dbReference type="PANTHER" id="PTHR33395">
    <property type="entry name" value="TRANSCRIPTASE, PUTATIVE-RELATED-RELATED"/>
    <property type="match status" value="1"/>
</dbReference>
<evidence type="ECO:0000313" key="2">
    <source>
        <dbReference type="Proteomes" id="UP000648187"/>
    </source>
</evidence>
<name>A0A835G894_SPOEX</name>